<sequence>MAARPPDGDQPALHRRLPRPAPQGRPQHGQVPRPVAGARQRRGLAAAVWQQQWRRLWHRFGHLGRVLAGLPAPLGGGPRNASPRAGQMRPAGSLHPVRHATVSLDGAPFHVAEAGEAGAELAILLHGFPECWYSWRPVMQALAPDFHVVAPDNRGFNLSDKTAPTSAYTPEALCGDVLALLRHYGAERCVLVGHDWGGVLAWYFAARHPECVTRLVILNAPHPNRLQWALDHDPAQRAASQYMARLRDPGCEEGLGADGEALWAITLAGHERYGLVDALDKEVYMQGWRTPGALTAMLNWYRAAPFVVPGADDGYDEDRQQLVGEVRVRAPTLLIWGMRDDILLPVLLDGLEAYVPNLEICRFEDAGHGLLHEKPSPTAQAVREFLLRTGGQ</sequence>
<keyword evidence="1 4" id="KW-0378">Hydrolase</keyword>
<evidence type="ECO:0000313" key="5">
    <source>
        <dbReference type="Proteomes" id="UP000241421"/>
    </source>
</evidence>
<evidence type="ECO:0000256" key="2">
    <source>
        <dbReference type="SAM" id="MobiDB-lite"/>
    </source>
</evidence>
<keyword evidence="5" id="KW-1185">Reference proteome</keyword>
<dbReference type="EMBL" id="PXWF02000021">
    <property type="protein sequence ID" value="PWF55497.1"/>
    <property type="molecule type" value="Genomic_DNA"/>
</dbReference>
<evidence type="ECO:0000313" key="4">
    <source>
        <dbReference type="EMBL" id="PWF55497.1"/>
    </source>
</evidence>
<feature type="domain" description="AB hydrolase-1" evidence="3">
    <location>
        <begin position="123"/>
        <end position="375"/>
    </location>
</feature>
<protein>
    <submittedName>
        <fullName evidence="4">Alpha/beta hydrolase</fullName>
    </submittedName>
</protein>
<dbReference type="PRINTS" id="PR00111">
    <property type="entry name" value="ABHYDROLASE"/>
</dbReference>
<evidence type="ECO:0000256" key="1">
    <source>
        <dbReference type="ARBA" id="ARBA00022801"/>
    </source>
</evidence>
<dbReference type="InterPro" id="IPR000073">
    <property type="entry name" value="AB_hydrolase_1"/>
</dbReference>
<organism evidence="4 5">
    <name type="scientific">Massilia glaciei</name>
    <dbReference type="NCBI Taxonomy" id="1524097"/>
    <lineage>
        <taxon>Bacteria</taxon>
        <taxon>Pseudomonadati</taxon>
        <taxon>Pseudomonadota</taxon>
        <taxon>Betaproteobacteria</taxon>
        <taxon>Burkholderiales</taxon>
        <taxon>Oxalobacteraceae</taxon>
        <taxon>Telluria group</taxon>
        <taxon>Massilia</taxon>
    </lineage>
</organism>
<dbReference type="GO" id="GO:0016787">
    <property type="term" value="F:hydrolase activity"/>
    <property type="evidence" value="ECO:0007669"/>
    <property type="project" value="UniProtKB-KW"/>
</dbReference>
<dbReference type="SUPFAM" id="SSF53474">
    <property type="entry name" value="alpha/beta-Hydrolases"/>
    <property type="match status" value="1"/>
</dbReference>
<dbReference type="Proteomes" id="UP000241421">
    <property type="component" value="Unassembled WGS sequence"/>
</dbReference>
<dbReference type="Gene3D" id="3.40.50.1820">
    <property type="entry name" value="alpha/beta hydrolase"/>
    <property type="match status" value="1"/>
</dbReference>
<proteinExistence type="predicted"/>
<feature type="region of interest" description="Disordered" evidence="2">
    <location>
        <begin position="1"/>
        <end position="39"/>
    </location>
</feature>
<evidence type="ECO:0000259" key="3">
    <source>
        <dbReference type="Pfam" id="PF00561"/>
    </source>
</evidence>
<dbReference type="AlphaFoldDB" id="A0A2U2I6X5"/>
<name>A0A2U2I6X5_9BURK</name>
<accession>A0A2U2I6X5</accession>
<dbReference type="InterPro" id="IPR029058">
    <property type="entry name" value="AB_hydrolase_fold"/>
</dbReference>
<dbReference type="PRINTS" id="PR00412">
    <property type="entry name" value="EPOXHYDRLASE"/>
</dbReference>
<dbReference type="Pfam" id="PF00561">
    <property type="entry name" value="Abhydrolase_1"/>
    <property type="match status" value="1"/>
</dbReference>
<comment type="caution">
    <text evidence="4">The sequence shown here is derived from an EMBL/GenBank/DDBJ whole genome shotgun (WGS) entry which is preliminary data.</text>
</comment>
<dbReference type="PANTHER" id="PTHR43329">
    <property type="entry name" value="EPOXIDE HYDROLASE"/>
    <property type="match status" value="1"/>
</dbReference>
<dbReference type="InterPro" id="IPR000639">
    <property type="entry name" value="Epox_hydrolase-like"/>
</dbReference>
<dbReference type="OrthoDB" id="2987348at2"/>
<gene>
    <name evidence="4" type="ORF">C7C56_001590</name>
</gene>
<reference evidence="4 5" key="1">
    <citation type="submission" date="2018-04" db="EMBL/GenBank/DDBJ databases">
        <title>Massilia violaceinigra sp. nov., a novel purple-pigmented bacterium isolated from Tianshan glacier, Xinjiang, China.</title>
        <authorList>
            <person name="Wang H."/>
        </authorList>
    </citation>
    <scope>NUCLEOTIDE SEQUENCE [LARGE SCALE GENOMIC DNA]</scope>
    <source>
        <strain evidence="4 5">B448-2</strain>
    </source>
</reference>